<evidence type="ECO:0000256" key="10">
    <source>
        <dbReference type="ARBA" id="ARBA00023242"/>
    </source>
</evidence>
<feature type="region of interest" description="Disordered" evidence="13">
    <location>
        <begin position="370"/>
        <end position="633"/>
    </location>
</feature>
<evidence type="ECO:0000256" key="11">
    <source>
        <dbReference type="ARBA" id="ARBA00023306"/>
    </source>
</evidence>
<feature type="compositionally biased region" description="Low complexity" evidence="13">
    <location>
        <begin position="603"/>
        <end position="626"/>
    </location>
</feature>
<dbReference type="Ensembl" id="ENSACLT00000095246.1">
    <property type="protein sequence ID" value="ENSACLP00000041837.1"/>
    <property type="gene ID" value="ENSACLG00000007185.2"/>
</dbReference>
<feature type="region of interest" description="Disordered" evidence="13">
    <location>
        <begin position="332"/>
        <end position="351"/>
    </location>
</feature>
<evidence type="ECO:0000313" key="15">
    <source>
        <dbReference type="Ensembl" id="ENSACLP00000041837.1"/>
    </source>
</evidence>
<evidence type="ECO:0000256" key="8">
    <source>
        <dbReference type="ARBA" id="ARBA00023127"/>
    </source>
</evidence>
<reference evidence="15" key="1">
    <citation type="submission" date="2018-05" db="EMBL/GenBank/DDBJ databases">
        <authorList>
            <person name="Datahose"/>
        </authorList>
    </citation>
    <scope>NUCLEOTIDE SEQUENCE</scope>
</reference>
<dbReference type="GeneTree" id="ENSGT00940000155759"/>
<dbReference type="GO" id="GO:0016538">
    <property type="term" value="F:cyclin-dependent protein serine/threonine kinase regulator activity"/>
    <property type="evidence" value="ECO:0007669"/>
    <property type="project" value="InterPro"/>
</dbReference>
<proteinExistence type="inferred from homology"/>
<feature type="compositionally biased region" description="Basic and acidic residues" evidence="13">
    <location>
        <begin position="400"/>
        <end position="410"/>
    </location>
</feature>
<dbReference type="InterPro" id="IPR013763">
    <property type="entry name" value="Cyclin-like_dom"/>
</dbReference>
<dbReference type="GO" id="GO:0005634">
    <property type="term" value="C:nucleus"/>
    <property type="evidence" value="ECO:0007669"/>
    <property type="project" value="UniProtKB-SubCell"/>
</dbReference>
<comment type="similarity">
    <text evidence="2">Belongs to the cyclin family. Cyclin C subfamily.</text>
</comment>
<dbReference type="PIRSF" id="PIRSF036580">
    <property type="entry name" value="Cyclin_L"/>
    <property type="match status" value="1"/>
</dbReference>
<evidence type="ECO:0000256" key="3">
    <source>
        <dbReference type="ARBA" id="ARBA00022499"/>
    </source>
</evidence>
<feature type="region of interest" description="Disordered" evidence="13">
    <location>
        <begin position="260"/>
        <end position="310"/>
    </location>
</feature>
<evidence type="ECO:0000256" key="4">
    <source>
        <dbReference type="ARBA" id="ARBA00022553"/>
    </source>
</evidence>
<evidence type="ECO:0000313" key="16">
    <source>
        <dbReference type="Proteomes" id="UP000265100"/>
    </source>
</evidence>
<evidence type="ECO:0000256" key="5">
    <source>
        <dbReference type="ARBA" id="ARBA00022618"/>
    </source>
</evidence>
<evidence type="ECO:0000256" key="7">
    <source>
        <dbReference type="ARBA" id="ARBA00023015"/>
    </source>
</evidence>
<dbReference type="FunFam" id="1.10.472.10:FF:000004">
    <property type="entry name" value="Cyclin T2"/>
    <property type="match status" value="1"/>
</dbReference>
<feature type="compositionally biased region" description="Polar residues" evidence="13">
    <location>
        <begin position="503"/>
        <end position="516"/>
    </location>
</feature>
<keyword evidence="10" id="KW-0539">Nucleus</keyword>
<feature type="compositionally biased region" description="Polar residues" evidence="13">
    <location>
        <begin position="467"/>
        <end position="479"/>
    </location>
</feature>
<dbReference type="InterPro" id="IPR047321">
    <property type="entry name" value="CYCLIN_CCNT2_rpt1"/>
</dbReference>
<reference evidence="15" key="2">
    <citation type="submission" date="2025-08" db="UniProtKB">
        <authorList>
            <consortium name="Ensembl"/>
        </authorList>
    </citation>
    <scope>IDENTIFICATION</scope>
</reference>
<keyword evidence="6" id="KW-0832">Ubl conjugation</keyword>
<sequence length="647" mass="70582">MAACRGSSSKWFFTREQLENTPSRRSGVDADRELSYRQQAANLIQDMGQRLNVSQLTINTAIVYMHRFYMHHSFSKFHRNIISPTTLFLAAKVEEQPRKLEHVIKVAHACLNPQEPPLDIKSNAYLQQAQELVILESIVLQTLGFEITIDHPHTDVVKCTQLVRASKDLAQTSYYMATNSLHLTTFCLQYKPTVIACVCIHLACKWSNWEIPVSTDGKHWWEYVDNAVTLELLDELTHEFLQILEKTPSRLKRIRNWRATQAAKKPKTENAQMTDNSFPGPSLAQDQADASFPGVPSSNPGFSKAGTTFPMPMLSQSGGVALALDSIATTYNPGSHSEWPQGNQSQQGYSTTCIKQESLSIPIPESLQTSTSSFGAAKHQLAPQSAYPPPAQPSPAQKLSLDKYREKHAAELAASGQKRRQEHGGSATASPKKMKVPSSSSGQDRRHHSDKRDKSSLKVRLAVPGASSGSQLDKSSQQMSKDELKMKIKVSSSERHSSSDESMGTNNNKSKHSSPMVSKEKHRGAEHNPHRHHKHSHAPTHSGNGRGATEGSGVGIGLLRGPPGLISMEGTTHGPPGPTSSSRKRAYPEPSHNHHPSAPSFTASSKVSKISKGGSSAAGTSSFSSPSFPPCSSPVLQCVSSGLQLYG</sequence>
<dbReference type="InterPro" id="IPR036915">
    <property type="entry name" value="Cyclin-like_sf"/>
</dbReference>
<evidence type="ECO:0000256" key="12">
    <source>
        <dbReference type="RuleBase" id="RU000383"/>
    </source>
</evidence>
<feature type="compositionally biased region" description="Polar residues" evidence="13">
    <location>
        <begin position="269"/>
        <end position="279"/>
    </location>
</feature>
<keyword evidence="8 12" id="KW-0195">Cyclin</keyword>
<dbReference type="GO" id="GO:0006357">
    <property type="term" value="P:regulation of transcription by RNA polymerase II"/>
    <property type="evidence" value="ECO:0007669"/>
    <property type="project" value="InterPro"/>
</dbReference>
<feature type="compositionally biased region" description="Basic and acidic residues" evidence="13">
    <location>
        <begin position="480"/>
        <end position="499"/>
    </location>
</feature>
<evidence type="ECO:0000256" key="9">
    <source>
        <dbReference type="ARBA" id="ARBA00023163"/>
    </source>
</evidence>
<evidence type="ECO:0000256" key="13">
    <source>
        <dbReference type="SAM" id="MobiDB-lite"/>
    </source>
</evidence>
<evidence type="ECO:0000256" key="1">
    <source>
        <dbReference type="ARBA" id="ARBA00004123"/>
    </source>
</evidence>
<dbReference type="SUPFAM" id="SSF47954">
    <property type="entry name" value="Cyclin-like"/>
    <property type="match status" value="2"/>
</dbReference>
<organism evidence="15 16">
    <name type="scientific">Astatotilapia calliptera</name>
    <name type="common">Eastern happy</name>
    <name type="synonym">Chromis callipterus</name>
    <dbReference type="NCBI Taxonomy" id="8154"/>
    <lineage>
        <taxon>Eukaryota</taxon>
        <taxon>Metazoa</taxon>
        <taxon>Chordata</taxon>
        <taxon>Craniata</taxon>
        <taxon>Vertebrata</taxon>
        <taxon>Euteleostomi</taxon>
        <taxon>Actinopterygii</taxon>
        <taxon>Neopterygii</taxon>
        <taxon>Teleostei</taxon>
        <taxon>Neoteleostei</taxon>
        <taxon>Acanthomorphata</taxon>
        <taxon>Ovalentaria</taxon>
        <taxon>Cichlomorphae</taxon>
        <taxon>Cichliformes</taxon>
        <taxon>Cichlidae</taxon>
        <taxon>African cichlids</taxon>
        <taxon>Pseudocrenilabrinae</taxon>
        <taxon>Haplochromini</taxon>
        <taxon>Astatotilapia</taxon>
    </lineage>
</organism>
<keyword evidence="3" id="KW-1017">Isopeptide bond</keyword>
<feature type="compositionally biased region" description="Gly residues" evidence="13">
    <location>
        <begin position="544"/>
        <end position="558"/>
    </location>
</feature>
<feature type="compositionally biased region" description="Basic residues" evidence="13">
    <location>
        <begin position="529"/>
        <end position="538"/>
    </location>
</feature>
<dbReference type="InterPro" id="IPR047322">
    <property type="entry name" value="CYCLIN_CCNT2_rpt2"/>
</dbReference>
<keyword evidence="16" id="KW-1185">Reference proteome</keyword>
<keyword evidence="9" id="KW-0804">Transcription</keyword>
<evidence type="ECO:0000259" key="14">
    <source>
        <dbReference type="SMART" id="SM00385"/>
    </source>
</evidence>
<evidence type="ECO:0000256" key="6">
    <source>
        <dbReference type="ARBA" id="ARBA00022843"/>
    </source>
</evidence>
<protein>
    <recommendedName>
        <fullName evidence="14">Cyclin-like domain-containing protein</fullName>
    </recommendedName>
</protein>
<dbReference type="GO" id="GO:0051301">
    <property type="term" value="P:cell division"/>
    <property type="evidence" value="ECO:0007669"/>
    <property type="project" value="UniProtKB-KW"/>
</dbReference>
<evidence type="ECO:0000256" key="2">
    <source>
        <dbReference type="ARBA" id="ARBA00008638"/>
    </source>
</evidence>
<dbReference type="CDD" id="cd20596">
    <property type="entry name" value="CYCLIN_CCNT2_rpt1"/>
    <property type="match status" value="1"/>
</dbReference>
<feature type="domain" description="Cyclin-like" evidence="14">
    <location>
        <begin position="42"/>
        <end position="141"/>
    </location>
</feature>
<dbReference type="FunFam" id="1.10.472.10:FF:000009">
    <property type="entry name" value="cyclin-T2 isoform X1"/>
    <property type="match status" value="1"/>
</dbReference>
<dbReference type="InterPro" id="IPR043198">
    <property type="entry name" value="Cyclin/Ssn8"/>
</dbReference>
<dbReference type="Pfam" id="PF00134">
    <property type="entry name" value="Cyclin_N"/>
    <property type="match status" value="1"/>
</dbReference>
<keyword evidence="7" id="KW-0805">Transcription regulation</keyword>
<accession>A0AAX7SCB7</accession>
<dbReference type="InterPro" id="IPR006671">
    <property type="entry name" value="Cyclin_N"/>
</dbReference>
<keyword evidence="11" id="KW-0131">Cell cycle</keyword>
<dbReference type="Pfam" id="PF21797">
    <property type="entry name" value="CycT2-like_C"/>
    <property type="match status" value="1"/>
</dbReference>
<feature type="domain" description="Cyclin-like" evidence="14">
    <location>
        <begin position="154"/>
        <end position="242"/>
    </location>
</feature>
<dbReference type="AlphaFoldDB" id="A0AAX7SCB7"/>
<dbReference type="CDD" id="cd20598">
    <property type="entry name" value="CYCLIN_CCNT2_rpt2"/>
    <property type="match status" value="1"/>
</dbReference>
<dbReference type="PANTHER" id="PTHR10026">
    <property type="entry name" value="CYCLIN"/>
    <property type="match status" value="1"/>
</dbReference>
<name>A0AAX7SCB7_ASTCA</name>
<keyword evidence="4" id="KW-0597">Phosphoprotein</keyword>
<comment type="subcellular location">
    <subcellularLocation>
        <location evidence="1">Nucleus</location>
    </subcellularLocation>
</comment>
<reference evidence="15" key="3">
    <citation type="submission" date="2025-09" db="UniProtKB">
        <authorList>
            <consortium name="Ensembl"/>
        </authorList>
    </citation>
    <scope>IDENTIFICATION</scope>
</reference>
<dbReference type="SMART" id="SM00385">
    <property type="entry name" value="CYCLIN"/>
    <property type="match status" value="2"/>
</dbReference>
<dbReference type="Gene3D" id="1.10.472.10">
    <property type="entry name" value="Cyclin-like"/>
    <property type="match status" value="2"/>
</dbReference>
<keyword evidence="5" id="KW-0132">Cell division</keyword>
<dbReference type="Proteomes" id="UP000265100">
    <property type="component" value="Chromosome 16"/>
</dbReference>